<feature type="domain" description="F-box" evidence="3">
    <location>
        <begin position="54"/>
        <end position="90"/>
    </location>
</feature>
<dbReference type="STRING" id="40148.A0A0E0B7E6"/>
<sequence>MVDSVLLLFEWRTRALLILASTPTTCLRKRRCASWATTATADGLIMEPQQVPINNRLSNLPNDLICRIISNLDSRQAVWTSLLLRRWRNLWCSLTSINVDFCEFDGETNTWEGDQARFRKFVNNLLLRRDPVPLQDKFCLRSYIPHCANEQEASADANLWISHALQLKAPVVEVDQDIQTRDTLELGGHAVFASQYLTRLVLSAVSFTQGFFKQLGIGCSKLEHLSIYDSIICVDISSKTVKVLIIDNSEFSYDYSTSISTPSTTSLTLIDPGGRLPLLKDMGSLVSASIYLTREAIPLDTAINIDQWLMGLSGVGHLALDFPVEVIKIKDDMQWCPKFNNLVNLTLGRWCLDSKLYALTVFLQNSPKLEKLRLEIDEGYTAKDIKGELKERSFTCEHLKNVEVDGVEDDPLEVECLEDEPDPLVNRVKKLFRNSGMTSIQINITHLDYHLPYESLYDPGVLLELHDLSLLVAINPIPTVLVCGKSVDRHRLAANLSGKASSLRTPPVRRNALVIPSVPPPLALEHPRPPPVRRNASASPGSPGWLMEPEQAPGRGRLMLSDLPDDLIRRIMSFLYARQAVRTCVLSRRWRHLWRSLTRINADFCEFKGDTRTWVGDKARFEKFLNALLLRRDPVLLVDKFWLRCPSCSFGVYSLDANLWISHVLQLQAPVLDVRAVGISRLNQAVFTSQYLRRLALSSVVLSKGFFNQLEIGCPELECLFLRDCHIHDHHISSQTLKILTINISDFSFVDKNDCCISTPSVTALTLFGPQGRVPLLQDMASLASASVYLANDFSNFGTAVDVHRLLTSLSGVKYLALDFDGVNEGQITNENNMQWCPVFIDLVSLTLGSWCLESNFYGLIVFLQNSLKLEKLTLKLNKVHTRRIVGELKEKSFTCERLKVVEVICIGDDPLVNCVEEFFFNSGMTSLQIRINHLDGFELYEPRLYRDEYRRRQYMG</sequence>
<dbReference type="HOGENOM" id="CLU_014501_0_0_1"/>
<dbReference type="InterPro" id="IPR001810">
    <property type="entry name" value="F-box_dom"/>
</dbReference>
<protein>
    <recommendedName>
        <fullName evidence="3">F-box domain-containing protein</fullName>
    </recommendedName>
</protein>
<dbReference type="eggNOG" id="ENOG502RYTW">
    <property type="taxonomic scope" value="Eukaryota"/>
</dbReference>
<keyword evidence="5" id="KW-1185">Reference proteome</keyword>
<dbReference type="FunFam" id="3.80.10.10:FF:001155">
    <property type="entry name" value="F-box domain containing protein, expressed"/>
    <property type="match status" value="1"/>
</dbReference>
<dbReference type="Pfam" id="PF00646">
    <property type="entry name" value="F-box"/>
    <property type="match status" value="2"/>
</dbReference>
<dbReference type="Proteomes" id="UP000026961">
    <property type="component" value="Chromosome 10"/>
</dbReference>
<dbReference type="Gramene" id="OGLUM10G01260.1">
    <property type="protein sequence ID" value="OGLUM10G01260.1"/>
    <property type="gene ID" value="OGLUM10G01260"/>
</dbReference>
<dbReference type="InterPro" id="IPR053197">
    <property type="entry name" value="F-box_SCFL_complex_component"/>
</dbReference>
<feature type="signal peptide" evidence="2">
    <location>
        <begin position="1"/>
        <end position="15"/>
    </location>
</feature>
<dbReference type="SUPFAM" id="SSF52047">
    <property type="entry name" value="RNI-like"/>
    <property type="match status" value="2"/>
</dbReference>
<dbReference type="PROSITE" id="PS50181">
    <property type="entry name" value="FBOX"/>
    <property type="match status" value="2"/>
</dbReference>
<evidence type="ECO:0000256" key="1">
    <source>
        <dbReference type="SAM" id="MobiDB-lite"/>
    </source>
</evidence>
<dbReference type="SMART" id="SM00256">
    <property type="entry name" value="FBOX"/>
    <property type="match status" value="2"/>
</dbReference>
<dbReference type="InterPro" id="IPR032675">
    <property type="entry name" value="LRR_dom_sf"/>
</dbReference>
<organism evidence="4">
    <name type="scientific">Oryza glumipatula</name>
    <dbReference type="NCBI Taxonomy" id="40148"/>
    <lineage>
        <taxon>Eukaryota</taxon>
        <taxon>Viridiplantae</taxon>
        <taxon>Streptophyta</taxon>
        <taxon>Embryophyta</taxon>
        <taxon>Tracheophyta</taxon>
        <taxon>Spermatophyta</taxon>
        <taxon>Magnoliopsida</taxon>
        <taxon>Liliopsida</taxon>
        <taxon>Poales</taxon>
        <taxon>Poaceae</taxon>
        <taxon>BOP clade</taxon>
        <taxon>Oryzoideae</taxon>
        <taxon>Oryzeae</taxon>
        <taxon>Oryzinae</taxon>
        <taxon>Oryza</taxon>
    </lineage>
</organism>
<name>A0A0E0B7E6_9ORYZ</name>
<dbReference type="FunFam" id="1.20.1280.50:FF:000063">
    <property type="entry name" value="F-box domain containing protein, expressed"/>
    <property type="match status" value="1"/>
</dbReference>
<proteinExistence type="predicted"/>
<dbReference type="InterPro" id="IPR053781">
    <property type="entry name" value="F-box_AtFBL13-like"/>
</dbReference>
<reference evidence="4" key="2">
    <citation type="submission" date="2018-05" db="EMBL/GenBank/DDBJ databases">
        <title>OgluRS3 (Oryza glumaepatula Reference Sequence Version 3).</title>
        <authorList>
            <person name="Zhang J."/>
            <person name="Kudrna D."/>
            <person name="Lee S."/>
            <person name="Talag J."/>
            <person name="Welchert J."/>
            <person name="Wing R.A."/>
        </authorList>
    </citation>
    <scope>NUCLEOTIDE SEQUENCE [LARGE SCALE GENOMIC DNA]</scope>
</reference>
<feature type="region of interest" description="Disordered" evidence="1">
    <location>
        <begin position="524"/>
        <end position="550"/>
    </location>
</feature>
<feature type="domain" description="F-box" evidence="3">
    <location>
        <begin position="557"/>
        <end position="607"/>
    </location>
</feature>
<dbReference type="CDD" id="cd22160">
    <property type="entry name" value="F-box_AtFBL13-like"/>
    <property type="match status" value="2"/>
</dbReference>
<dbReference type="InterPro" id="IPR036047">
    <property type="entry name" value="F-box-like_dom_sf"/>
</dbReference>
<dbReference type="EnsemblPlants" id="OGLUM10G01260.1">
    <property type="protein sequence ID" value="OGLUM10G01260.1"/>
    <property type="gene ID" value="OGLUM10G01260"/>
</dbReference>
<evidence type="ECO:0000259" key="3">
    <source>
        <dbReference type="PROSITE" id="PS50181"/>
    </source>
</evidence>
<dbReference type="Gene3D" id="1.20.1280.50">
    <property type="match status" value="1"/>
</dbReference>
<evidence type="ECO:0000256" key="2">
    <source>
        <dbReference type="SAM" id="SignalP"/>
    </source>
</evidence>
<dbReference type="Gene3D" id="3.80.10.10">
    <property type="entry name" value="Ribonuclease Inhibitor"/>
    <property type="match status" value="1"/>
</dbReference>
<dbReference type="AlphaFoldDB" id="A0A0E0B7E6"/>
<reference evidence="4" key="1">
    <citation type="submission" date="2015-04" db="UniProtKB">
        <authorList>
            <consortium name="EnsemblPlants"/>
        </authorList>
    </citation>
    <scope>IDENTIFICATION</scope>
</reference>
<evidence type="ECO:0000313" key="5">
    <source>
        <dbReference type="Proteomes" id="UP000026961"/>
    </source>
</evidence>
<feature type="chain" id="PRO_5012610428" description="F-box domain-containing protein" evidence="2">
    <location>
        <begin position="16"/>
        <end position="957"/>
    </location>
</feature>
<keyword evidence="2" id="KW-0732">Signal</keyword>
<evidence type="ECO:0000313" key="4">
    <source>
        <dbReference type="EnsemblPlants" id="OGLUM10G01260.1"/>
    </source>
</evidence>
<dbReference type="PANTHER" id="PTHR34223:SF26">
    <property type="entry name" value="OS02G0188900 PROTEIN"/>
    <property type="match status" value="1"/>
</dbReference>
<dbReference type="FunFam" id="3.80.10.10:FF:001137">
    <property type="entry name" value="F-box domain containing protein, expressed"/>
    <property type="match status" value="1"/>
</dbReference>
<dbReference type="SUPFAM" id="SSF81383">
    <property type="entry name" value="F-box domain"/>
    <property type="match status" value="2"/>
</dbReference>
<accession>A0A0E0B7E6</accession>
<dbReference type="PANTHER" id="PTHR34223">
    <property type="entry name" value="OS11G0201299 PROTEIN"/>
    <property type="match status" value="1"/>
</dbReference>